<protein>
    <submittedName>
        <fullName evidence="1">Uncharacterized protein</fullName>
    </submittedName>
</protein>
<evidence type="ECO:0000313" key="2">
    <source>
        <dbReference type="Proteomes" id="UP000234275"/>
    </source>
</evidence>
<proteinExistence type="predicted"/>
<dbReference type="GeneID" id="36561698"/>
<comment type="caution">
    <text evidence="1">The sequence shown here is derived from an EMBL/GenBank/DDBJ whole genome shotgun (WGS) entry which is preliminary data.</text>
</comment>
<dbReference type="AlphaFoldDB" id="A0A2I2GKD5"/>
<name>A0A2I2GKD5_9EURO</name>
<evidence type="ECO:0000313" key="1">
    <source>
        <dbReference type="EMBL" id="PLB53340.1"/>
    </source>
</evidence>
<sequence length="178" mass="20009">MAHSGVVLKENFAQLLILELSSDKGLVYLDPHRTTWNYFTGTPLLTQAKFPDDADTTSLALTVLNADPVIANEVMDEVLRFRDTDCIIQGRPTFFSDFKNRVDPVVCCNLLGLFLDYGRGEEVEQTLSWVHQVLHRRAYINGTAFYPMPEAFLVLLRAANPTSRKHAAPAHRFAQSPS</sequence>
<accession>A0A2I2GKD5</accession>
<dbReference type="STRING" id="1392250.A0A2I2GKD5"/>
<dbReference type="EMBL" id="MSFO01000002">
    <property type="protein sequence ID" value="PLB53340.1"/>
    <property type="molecule type" value="Genomic_DNA"/>
</dbReference>
<dbReference type="VEuPathDB" id="FungiDB:P170DRAFT_490446"/>
<organism evidence="1 2">
    <name type="scientific">Aspergillus steynii IBT 23096</name>
    <dbReference type="NCBI Taxonomy" id="1392250"/>
    <lineage>
        <taxon>Eukaryota</taxon>
        <taxon>Fungi</taxon>
        <taxon>Dikarya</taxon>
        <taxon>Ascomycota</taxon>
        <taxon>Pezizomycotina</taxon>
        <taxon>Eurotiomycetes</taxon>
        <taxon>Eurotiomycetidae</taxon>
        <taxon>Eurotiales</taxon>
        <taxon>Aspergillaceae</taxon>
        <taxon>Aspergillus</taxon>
        <taxon>Aspergillus subgen. Circumdati</taxon>
    </lineage>
</organism>
<dbReference type="RefSeq" id="XP_024708642.1">
    <property type="nucleotide sequence ID" value="XM_024853997.1"/>
</dbReference>
<keyword evidence="2" id="KW-1185">Reference proteome</keyword>
<dbReference type="Proteomes" id="UP000234275">
    <property type="component" value="Unassembled WGS sequence"/>
</dbReference>
<dbReference type="OrthoDB" id="2012566at2759"/>
<reference evidence="1 2" key="1">
    <citation type="submission" date="2016-12" db="EMBL/GenBank/DDBJ databases">
        <title>The genomes of Aspergillus section Nigri reveals drivers in fungal speciation.</title>
        <authorList>
            <consortium name="DOE Joint Genome Institute"/>
            <person name="Vesth T.C."/>
            <person name="Nybo J."/>
            <person name="Theobald S."/>
            <person name="Brandl J."/>
            <person name="Frisvad J.C."/>
            <person name="Nielsen K.F."/>
            <person name="Lyhne E.K."/>
            <person name="Kogle M.E."/>
            <person name="Kuo A."/>
            <person name="Riley R."/>
            <person name="Clum A."/>
            <person name="Nolan M."/>
            <person name="Lipzen A."/>
            <person name="Salamov A."/>
            <person name="Henrissat B."/>
            <person name="Wiebenga A."/>
            <person name="De Vries R.P."/>
            <person name="Grigoriev I.V."/>
            <person name="Mortensen U.H."/>
            <person name="Andersen M.R."/>
            <person name="Baker S.E."/>
        </authorList>
    </citation>
    <scope>NUCLEOTIDE SEQUENCE [LARGE SCALE GENOMIC DNA]</scope>
    <source>
        <strain evidence="1 2">IBT 23096</strain>
    </source>
</reference>
<gene>
    <name evidence="1" type="ORF">P170DRAFT_490446</name>
</gene>